<dbReference type="EMBL" id="KV942210">
    <property type="protein sequence ID" value="PIO28034.1"/>
    <property type="molecule type" value="Genomic_DNA"/>
</dbReference>
<keyword evidence="3" id="KW-1185">Reference proteome</keyword>
<dbReference type="InterPro" id="IPR038765">
    <property type="entry name" value="Papain-like_cys_pep_sf"/>
</dbReference>
<dbReference type="InterPro" id="IPR050164">
    <property type="entry name" value="Peptidase_C19"/>
</dbReference>
<dbReference type="InterPro" id="IPR001394">
    <property type="entry name" value="Peptidase_C19_UCH"/>
</dbReference>
<reference evidence="3" key="1">
    <citation type="journal article" date="2017" name="Nat. Commun.">
        <title>The North American bullfrog draft genome provides insight into hormonal regulation of long noncoding RNA.</title>
        <authorList>
            <person name="Hammond S.A."/>
            <person name="Warren R.L."/>
            <person name="Vandervalk B.P."/>
            <person name="Kucuk E."/>
            <person name="Khan H."/>
            <person name="Gibb E.A."/>
            <person name="Pandoh P."/>
            <person name="Kirk H."/>
            <person name="Zhao Y."/>
            <person name="Jones M."/>
            <person name="Mungall A.J."/>
            <person name="Coope R."/>
            <person name="Pleasance S."/>
            <person name="Moore R.A."/>
            <person name="Holt R.A."/>
            <person name="Round J.M."/>
            <person name="Ohora S."/>
            <person name="Walle B.V."/>
            <person name="Veldhoen N."/>
            <person name="Helbing C.C."/>
            <person name="Birol I."/>
        </authorList>
    </citation>
    <scope>NUCLEOTIDE SEQUENCE [LARGE SCALE GENOMIC DNA]</scope>
</reference>
<organism evidence="2 3">
    <name type="scientific">Aquarana catesbeiana</name>
    <name type="common">American bullfrog</name>
    <name type="synonym">Rana catesbeiana</name>
    <dbReference type="NCBI Taxonomy" id="8400"/>
    <lineage>
        <taxon>Eukaryota</taxon>
        <taxon>Metazoa</taxon>
        <taxon>Chordata</taxon>
        <taxon>Craniata</taxon>
        <taxon>Vertebrata</taxon>
        <taxon>Euteleostomi</taxon>
        <taxon>Amphibia</taxon>
        <taxon>Batrachia</taxon>
        <taxon>Anura</taxon>
        <taxon>Neobatrachia</taxon>
        <taxon>Ranoidea</taxon>
        <taxon>Ranidae</taxon>
        <taxon>Aquarana</taxon>
    </lineage>
</organism>
<dbReference type="OrthoDB" id="420187at2759"/>
<sequence length="148" mass="16924">MMCVMQSHIVQALSNTGNVIKPTGVINDLRRIAKHFRLGSQEDAHEFLRYTVDEMQKSCLNGYIRCNQLVTATKKFTIHRTSNVLTLSLKRFASFSGGKLSKEIKYPEYLDIRPYTSHPNGEALIYKLYAVLVHSGFSCHTGHYYSYI</sequence>
<feature type="domain" description="USP" evidence="1">
    <location>
        <begin position="1"/>
        <end position="148"/>
    </location>
</feature>
<dbReference type="SUPFAM" id="SSF54001">
    <property type="entry name" value="Cysteine proteinases"/>
    <property type="match status" value="1"/>
</dbReference>
<evidence type="ECO:0000313" key="3">
    <source>
        <dbReference type="Proteomes" id="UP000228934"/>
    </source>
</evidence>
<dbReference type="AlphaFoldDB" id="A0A2G9RJL1"/>
<proteinExistence type="predicted"/>
<evidence type="ECO:0000313" key="2">
    <source>
        <dbReference type="EMBL" id="PIO28034.1"/>
    </source>
</evidence>
<protein>
    <recommendedName>
        <fullName evidence="1">USP domain-containing protein</fullName>
    </recommendedName>
</protein>
<gene>
    <name evidence="2" type="ORF">AB205_0138600</name>
</gene>
<dbReference type="Gene3D" id="3.90.70.10">
    <property type="entry name" value="Cysteine proteinases"/>
    <property type="match status" value="2"/>
</dbReference>
<dbReference type="GO" id="GO:0016579">
    <property type="term" value="P:protein deubiquitination"/>
    <property type="evidence" value="ECO:0007669"/>
    <property type="project" value="InterPro"/>
</dbReference>
<dbReference type="PANTHER" id="PTHR24006">
    <property type="entry name" value="UBIQUITIN CARBOXYL-TERMINAL HYDROLASE"/>
    <property type="match status" value="1"/>
</dbReference>
<dbReference type="GO" id="GO:0005829">
    <property type="term" value="C:cytosol"/>
    <property type="evidence" value="ECO:0007669"/>
    <property type="project" value="TreeGrafter"/>
</dbReference>
<feature type="non-terminal residue" evidence="2">
    <location>
        <position position="148"/>
    </location>
</feature>
<name>A0A2G9RJL1_AQUCT</name>
<dbReference type="InterPro" id="IPR028889">
    <property type="entry name" value="USP"/>
</dbReference>
<dbReference type="Proteomes" id="UP000228934">
    <property type="component" value="Unassembled WGS sequence"/>
</dbReference>
<dbReference type="FunFam" id="3.90.70.10:FF:000119">
    <property type="entry name" value="Ubiquitin specific peptidase 36"/>
    <property type="match status" value="1"/>
</dbReference>
<dbReference type="PROSITE" id="PS50235">
    <property type="entry name" value="USP_3"/>
    <property type="match status" value="1"/>
</dbReference>
<dbReference type="PROSITE" id="PS00973">
    <property type="entry name" value="USP_2"/>
    <property type="match status" value="1"/>
</dbReference>
<dbReference type="PANTHER" id="PTHR24006:SF727">
    <property type="entry name" value="UBIQUITIN CARBOXYL-TERMINAL HYDROLASE 42"/>
    <property type="match status" value="1"/>
</dbReference>
<dbReference type="GO" id="GO:0004843">
    <property type="term" value="F:cysteine-type deubiquitinase activity"/>
    <property type="evidence" value="ECO:0007669"/>
    <property type="project" value="InterPro"/>
</dbReference>
<dbReference type="GO" id="GO:0042981">
    <property type="term" value="P:regulation of apoptotic process"/>
    <property type="evidence" value="ECO:0007669"/>
    <property type="project" value="TreeGrafter"/>
</dbReference>
<dbReference type="Pfam" id="PF00443">
    <property type="entry name" value="UCH"/>
    <property type="match status" value="2"/>
</dbReference>
<dbReference type="GO" id="GO:0005634">
    <property type="term" value="C:nucleus"/>
    <property type="evidence" value="ECO:0007669"/>
    <property type="project" value="TreeGrafter"/>
</dbReference>
<dbReference type="InterPro" id="IPR018200">
    <property type="entry name" value="USP_CS"/>
</dbReference>
<accession>A0A2G9RJL1</accession>
<evidence type="ECO:0000259" key="1">
    <source>
        <dbReference type="PROSITE" id="PS50235"/>
    </source>
</evidence>